<feature type="transmembrane region" description="Helical" evidence="11">
    <location>
        <begin position="103"/>
        <end position="121"/>
    </location>
</feature>
<evidence type="ECO:0008006" key="14">
    <source>
        <dbReference type="Google" id="ProtNLM"/>
    </source>
</evidence>
<comment type="subcellular location">
    <subcellularLocation>
        <location evidence="1">Endoplasmic reticulum membrane</location>
        <topology evidence="1">Multi-pass membrane protein</topology>
    </subcellularLocation>
    <subcellularLocation>
        <location evidence="2">Golgi apparatus membrane</location>
        <topology evidence="2">Multi-pass membrane protein</topology>
    </subcellularLocation>
</comment>
<evidence type="ECO:0000256" key="7">
    <source>
        <dbReference type="ARBA" id="ARBA00022989"/>
    </source>
</evidence>
<dbReference type="Proteomes" id="UP001177023">
    <property type="component" value="Unassembled WGS sequence"/>
</dbReference>
<evidence type="ECO:0000256" key="9">
    <source>
        <dbReference type="ARBA" id="ARBA00023136"/>
    </source>
</evidence>
<dbReference type="Pfam" id="PF01080">
    <property type="entry name" value="Presenilin"/>
    <property type="match status" value="1"/>
</dbReference>
<dbReference type="AlphaFoldDB" id="A0AA36GIX4"/>
<dbReference type="EMBL" id="CATQJA010002710">
    <property type="protein sequence ID" value="CAJ0587452.1"/>
    <property type="molecule type" value="Genomic_DNA"/>
</dbReference>
<comment type="caution">
    <text evidence="12">The sequence shown here is derived from an EMBL/GenBank/DDBJ whole genome shotgun (WGS) entry which is preliminary data.</text>
</comment>
<evidence type="ECO:0000256" key="10">
    <source>
        <dbReference type="SAM" id="MobiDB-lite"/>
    </source>
</evidence>
<reference evidence="12" key="1">
    <citation type="submission" date="2023-06" db="EMBL/GenBank/DDBJ databases">
        <authorList>
            <person name="Delattre M."/>
        </authorList>
    </citation>
    <scope>NUCLEOTIDE SEQUENCE</scope>
    <source>
        <strain evidence="12">AF72</strain>
    </source>
</reference>
<comment type="similarity">
    <text evidence="3">Belongs to the peptidase A22A family.</text>
</comment>
<feature type="transmembrane region" description="Helical" evidence="11">
    <location>
        <begin position="20"/>
        <end position="40"/>
    </location>
</feature>
<feature type="transmembrane region" description="Helical" evidence="11">
    <location>
        <begin position="360"/>
        <end position="386"/>
    </location>
</feature>
<evidence type="ECO:0000256" key="8">
    <source>
        <dbReference type="ARBA" id="ARBA00023034"/>
    </source>
</evidence>
<evidence type="ECO:0000256" key="3">
    <source>
        <dbReference type="ARBA" id="ARBA00008604"/>
    </source>
</evidence>
<keyword evidence="13" id="KW-1185">Reference proteome</keyword>
<keyword evidence="6" id="KW-0914">Notch signaling pathway</keyword>
<feature type="transmembrane region" description="Helical" evidence="11">
    <location>
        <begin position="133"/>
        <end position="155"/>
    </location>
</feature>
<organism evidence="12 13">
    <name type="scientific">Mesorhabditis spiculigera</name>
    <dbReference type="NCBI Taxonomy" id="96644"/>
    <lineage>
        <taxon>Eukaryota</taxon>
        <taxon>Metazoa</taxon>
        <taxon>Ecdysozoa</taxon>
        <taxon>Nematoda</taxon>
        <taxon>Chromadorea</taxon>
        <taxon>Rhabditida</taxon>
        <taxon>Rhabditina</taxon>
        <taxon>Rhabditomorpha</taxon>
        <taxon>Rhabditoidea</taxon>
        <taxon>Rhabditidae</taxon>
        <taxon>Mesorhabditinae</taxon>
        <taxon>Mesorhabditis</taxon>
    </lineage>
</organism>
<dbReference type="GO" id="GO:0007219">
    <property type="term" value="P:Notch signaling pathway"/>
    <property type="evidence" value="ECO:0007669"/>
    <property type="project" value="UniProtKB-KW"/>
</dbReference>
<proteinExistence type="inferred from homology"/>
<dbReference type="GO" id="GO:0006509">
    <property type="term" value="P:membrane protein ectodomain proteolysis"/>
    <property type="evidence" value="ECO:0007669"/>
    <property type="project" value="TreeGrafter"/>
</dbReference>
<evidence type="ECO:0000256" key="6">
    <source>
        <dbReference type="ARBA" id="ARBA00022976"/>
    </source>
</evidence>
<dbReference type="InterPro" id="IPR001108">
    <property type="entry name" value="Peptidase_A22A"/>
</dbReference>
<keyword evidence="5" id="KW-0256">Endoplasmic reticulum</keyword>
<evidence type="ECO:0000256" key="11">
    <source>
        <dbReference type="SAM" id="Phobius"/>
    </source>
</evidence>
<evidence type="ECO:0000313" key="13">
    <source>
        <dbReference type="Proteomes" id="UP001177023"/>
    </source>
</evidence>
<dbReference type="GO" id="GO:0055074">
    <property type="term" value="P:calcium ion homeostasis"/>
    <property type="evidence" value="ECO:0007669"/>
    <property type="project" value="TreeGrafter"/>
</dbReference>
<dbReference type="Gene3D" id="1.10.472.100">
    <property type="entry name" value="Presenilin"/>
    <property type="match status" value="1"/>
</dbReference>
<gene>
    <name evidence="12" type="ORF">MSPICULIGERA_LOCUS25419</name>
</gene>
<feature type="region of interest" description="Disordered" evidence="10">
    <location>
        <begin position="278"/>
        <end position="328"/>
    </location>
</feature>
<dbReference type="SMART" id="SM00730">
    <property type="entry name" value="PSN"/>
    <property type="match status" value="1"/>
</dbReference>
<sequence>MSRFGSDAIQKLTRKCSQVITLFPAILCNMGLTVTLWVHVYQMKHDPKLMPSYFLSADSNRTTGSDLYDSLLNGFSAILLVAVVSFVMLGLVVYNFKLLVQSWLSFACLFVLWCLFPVVLRDLAARHLEDEDWILWLTLAGTTVYAGLGSIVFMTDRMPLWMHQMYVVTNCSLISTSYLRALPTHTAWFLLGMIPLWDCFAVLSPNGPLKVANEYASQYSHTMLRMLMFESRDGQDGNNNGGGGEGKKRTIEIQEDDEEHENEHEEMAINASIDEMGEEERQRLIESETKTAESVSESSLARMRLGNENEEVMEHEKEHENGEEDEDEGMNAAQALDHTETLHLGMGDFIFYSLLVGKSLASGGLICSVGSAMGVLLGLVVADVFLSSPDANYPALPISLIFGLSIHFVLSTVCLPLLSSLAQLVV</sequence>
<dbReference type="GO" id="GO:0042500">
    <property type="term" value="F:aspartic endopeptidase activity, intramembrane cleaving"/>
    <property type="evidence" value="ECO:0007669"/>
    <property type="project" value="InterPro"/>
</dbReference>
<feature type="compositionally biased region" description="Basic and acidic residues" evidence="10">
    <location>
        <begin position="279"/>
        <end position="291"/>
    </location>
</feature>
<dbReference type="PANTHER" id="PTHR10202:SF25">
    <property type="entry name" value="PRESENILIN SPE-4"/>
    <property type="match status" value="1"/>
</dbReference>
<dbReference type="GO" id="GO:0000139">
    <property type="term" value="C:Golgi membrane"/>
    <property type="evidence" value="ECO:0007669"/>
    <property type="project" value="UniProtKB-SubCell"/>
</dbReference>
<dbReference type="InterPro" id="IPR042524">
    <property type="entry name" value="Presenilin_C"/>
</dbReference>
<evidence type="ECO:0000256" key="5">
    <source>
        <dbReference type="ARBA" id="ARBA00022824"/>
    </source>
</evidence>
<protein>
    <recommendedName>
        <fullName evidence="14">Presenilin</fullName>
    </recommendedName>
</protein>
<dbReference type="GO" id="GO:0016485">
    <property type="term" value="P:protein processing"/>
    <property type="evidence" value="ECO:0007669"/>
    <property type="project" value="InterPro"/>
</dbReference>
<evidence type="ECO:0000256" key="4">
    <source>
        <dbReference type="ARBA" id="ARBA00022692"/>
    </source>
</evidence>
<feature type="non-terminal residue" evidence="12">
    <location>
        <position position="1"/>
    </location>
</feature>
<keyword evidence="8" id="KW-0333">Golgi apparatus</keyword>
<dbReference type="InterPro" id="IPR006639">
    <property type="entry name" value="Preselin/SPP"/>
</dbReference>
<evidence type="ECO:0000313" key="12">
    <source>
        <dbReference type="EMBL" id="CAJ0587452.1"/>
    </source>
</evidence>
<keyword evidence="4 11" id="KW-0812">Transmembrane</keyword>
<dbReference type="PANTHER" id="PTHR10202">
    <property type="entry name" value="PRESENILIN"/>
    <property type="match status" value="1"/>
</dbReference>
<keyword evidence="9 11" id="KW-0472">Membrane</keyword>
<evidence type="ECO:0000256" key="1">
    <source>
        <dbReference type="ARBA" id="ARBA00004477"/>
    </source>
</evidence>
<dbReference type="GO" id="GO:0005789">
    <property type="term" value="C:endoplasmic reticulum membrane"/>
    <property type="evidence" value="ECO:0007669"/>
    <property type="project" value="UniProtKB-SubCell"/>
</dbReference>
<keyword evidence="7 11" id="KW-1133">Transmembrane helix</keyword>
<dbReference type="GO" id="GO:0070765">
    <property type="term" value="C:gamma-secretase complex"/>
    <property type="evidence" value="ECO:0007669"/>
    <property type="project" value="TreeGrafter"/>
</dbReference>
<dbReference type="GO" id="GO:0034205">
    <property type="term" value="P:amyloid-beta formation"/>
    <property type="evidence" value="ECO:0007669"/>
    <property type="project" value="TreeGrafter"/>
</dbReference>
<accession>A0AA36GIX4</accession>
<feature type="transmembrane region" description="Helical" evidence="11">
    <location>
        <begin position="398"/>
        <end position="418"/>
    </location>
</feature>
<name>A0AA36GIX4_9BILA</name>
<evidence type="ECO:0000256" key="2">
    <source>
        <dbReference type="ARBA" id="ARBA00004653"/>
    </source>
</evidence>
<feature type="transmembrane region" description="Helical" evidence="11">
    <location>
        <begin position="75"/>
        <end position="96"/>
    </location>
</feature>